<dbReference type="AlphaFoldDB" id="A0A949U251"/>
<dbReference type="Pfam" id="PF04256">
    <property type="entry name" value="DUF434"/>
    <property type="match status" value="1"/>
</dbReference>
<keyword evidence="4" id="KW-1185">Reference proteome</keyword>
<organism evidence="3 4">
    <name type="scientific">Clostridium thailandense</name>
    <dbReference type="NCBI Taxonomy" id="2794346"/>
    <lineage>
        <taxon>Bacteria</taxon>
        <taxon>Bacillati</taxon>
        <taxon>Bacillota</taxon>
        <taxon>Clostridia</taxon>
        <taxon>Eubacteriales</taxon>
        <taxon>Clostridiaceae</taxon>
        <taxon>Clostridium</taxon>
    </lineage>
</organism>
<comment type="caution">
    <text evidence="3">The sequence shown here is derived from an EMBL/GenBank/DDBJ whole genome shotgun (WGS) entry which is preliminary data.</text>
</comment>
<dbReference type="InterPro" id="IPR007368">
    <property type="entry name" value="DUF434"/>
</dbReference>
<dbReference type="EMBL" id="JAEEGC010000146">
    <property type="protein sequence ID" value="MBV7276001.1"/>
    <property type="molecule type" value="Genomic_DNA"/>
</dbReference>
<feature type="domain" description="DUF5616" evidence="2">
    <location>
        <begin position="87"/>
        <end position="222"/>
    </location>
</feature>
<evidence type="ECO:0000313" key="3">
    <source>
        <dbReference type="EMBL" id="MBV7276001.1"/>
    </source>
</evidence>
<evidence type="ECO:0000259" key="1">
    <source>
        <dbReference type="Pfam" id="PF04256"/>
    </source>
</evidence>
<proteinExistence type="predicted"/>
<gene>
    <name evidence="3" type="ORF">I6U48_24215</name>
</gene>
<sequence length="245" mass="27839">MLISRISKRGVDPQDYRWFSKEAVLKLQKAQEEVEWLLNRNYKINGVMELVGGHYQLSARQRQALKRSTSNVYECEKRKLNMLPYSAAKDGTIYIDGFNLIITLEVALSGGILLLANDGSIRDIAGLQGSYRLIDKTDKALELIGKSFSELKVSRAKFFLDAPVSNSGRLKEKILKHSLQWSFFTEVELVPNVDPILWKLGRVVTGDSIILDNCESWFNISRKIIDDYIINANLIDLSGKRINIT</sequence>
<reference evidence="3" key="1">
    <citation type="submission" date="2020-12" db="EMBL/GenBank/DDBJ databases">
        <title>Clostridium thailandense sp. nov., a novel acetogenic bacterium isolated from peat land soil in Thailand.</title>
        <authorList>
            <person name="Chaikitkaew S."/>
            <person name="Birkeland N.K."/>
        </authorList>
    </citation>
    <scope>NUCLEOTIDE SEQUENCE</scope>
    <source>
        <strain evidence="3">PL3</strain>
    </source>
</reference>
<dbReference type="InterPro" id="IPR041652">
    <property type="entry name" value="DUF5616"/>
</dbReference>
<protein>
    <submittedName>
        <fullName evidence="3">DUF434 domain-containing protein</fullName>
    </submittedName>
</protein>
<dbReference type="Proteomes" id="UP000694308">
    <property type="component" value="Unassembled WGS sequence"/>
</dbReference>
<evidence type="ECO:0000313" key="4">
    <source>
        <dbReference type="Proteomes" id="UP000694308"/>
    </source>
</evidence>
<feature type="domain" description="DUF434" evidence="1">
    <location>
        <begin position="26"/>
        <end position="79"/>
    </location>
</feature>
<dbReference type="PANTHER" id="PTHR42252:SF1">
    <property type="entry name" value="DUF434 DOMAIN-CONTAINING PROTEIN"/>
    <property type="match status" value="1"/>
</dbReference>
<evidence type="ECO:0000259" key="2">
    <source>
        <dbReference type="Pfam" id="PF18481"/>
    </source>
</evidence>
<name>A0A949U251_9CLOT</name>
<dbReference type="PANTHER" id="PTHR42252">
    <property type="entry name" value="DUF5616 DOMAIN-CONTAINING PROTEIN"/>
    <property type="match status" value="1"/>
</dbReference>
<accession>A0A949U251</accession>
<dbReference type="Pfam" id="PF18481">
    <property type="entry name" value="DUF5616"/>
    <property type="match status" value="1"/>
</dbReference>